<evidence type="ECO:0000313" key="6">
    <source>
        <dbReference type="Proteomes" id="UP001058461"/>
    </source>
</evidence>
<evidence type="ECO:0000256" key="3">
    <source>
        <dbReference type="ARBA" id="ARBA00023239"/>
    </source>
</evidence>
<dbReference type="PANTHER" id="PTHR30502">
    <property type="entry name" value="2-KETO-3-DEOXY-L-RHAMNONATE ALDOLASE"/>
    <property type="match status" value="1"/>
</dbReference>
<keyword evidence="6" id="KW-1185">Reference proteome</keyword>
<dbReference type="Gene3D" id="3.20.20.60">
    <property type="entry name" value="Phosphoenolpyruvate-binding domains"/>
    <property type="match status" value="1"/>
</dbReference>
<dbReference type="Pfam" id="PF03328">
    <property type="entry name" value="HpcH_HpaI"/>
    <property type="match status" value="1"/>
</dbReference>
<dbReference type="InterPro" id="IPR050251">
    <property type="entry name" value="HpcH-HpaI_aldolase"/>
</dbReference>
<name>A0ABY5HM49_9GAMM</name>
<dbReference type="InterPro" id="IPR040442">
    <property type="entry name" value="Pyrv_kinase-like_dom_sf"/>
</dbReference>
<evidence type="ECO:0000259" key="4">
    <source>
        <dbReference type="Pfam" id="PF03328"/>
    </source>
</evidence>
<dbReference type="RefSeq" id="WP_255854039.1">
    <property type="nucleotide sequence ID" value="NZ_CP073347.1"/>
</dbReference>
<evidence type="ECO:0000256" key="2">
    <source>
        <dbReference type="ARBA" id="ARBA00022723"/>
    </source>
</evidence>
<gene>
    <name evidence="5" type="ORF">KDW95_22625</name>
</gene>
<feature type="domain" description="HpcH/HpaI aldolase/citrate lyase" evidence="4">
    <location>
        <begin position="19"/>
        <end position="237"/>
    </location>
</feature>
<dbReference type="PANTHER" id="PTHR30502:SF0">
    <property type="entry name" value="PHOSPHOENOLPYRUVATE CARBOXYLASE FAMILY PROTEIN"/>
    <property type="match status" value="1"/>
</dbReference>
<reference evidence="5" key="1">
    <citation type="submission" date="2021-04" db="EMBL/GenBank/DDBJ databases">
        <title>Oceanospirillales bacteria with DddD are important DMSP degraders in coastal seawater.</title>
        <authorList>
            <person name="Liu J."/>
        </authorList>
    </citation>
    <scope>NUCLEOTIDE SEQUENCE</scope>
    <source>
        <strain evidence="5">D13-1</strain>
    </source>
</reference>
<keyword evidence="2" id="KW-0479">Metal-binding</keyword>
<evidence type="ECO:0000256" key="1">
    <source>
        <dbReference type="ARBA" id="ARBA00005568"/>
    </source>
</evidence>
<comment type="similarity">
    <text evidence="1">Belongs to the HpcH/HpaI aldolase family.</text>
</comment>
<protein>
    <recommendedName>
        <fullName evidence="4">HpcH/HpaI aldolase/citrate lyase domain-containing protein</fullName>
    </recommendedName>
</protein>
<evidence type="ECO:0000313" key="5">
    <source>
        <dbReference type="EMBL" id="UTW11991.1"/>
    </source>
</evidence>
<keyword evidence="3" id="KW-0456">Lyase</keyword>
<sequence length="258" mass="27496">MKNGKSLKENLRNKVPLMGTFVKTPSPIIVEVLANSGLDFLILDAEHSPFGREALDLCIMTARLKGCPVLVRVPEMSPSAILNALDLGATGVVVPHLTSAQQAEEMVKICHYGAGGRGYAGSTRAADYGTVPISTHLANSAAQTVIIGQIEDPAGVEAIDEIAAVPGLDCLFIGRVDLTIGYEATSPQDPVVEAAVKRVCEAAGAANRALGMFLPNMTEVPRFLDSNVSLFAMASEHQMIREGFQSYLKSEEWTEAQL</sequence>
<accession>A0ABY5HM49</accession>
<dbReference type="SUPFAM" id="SSF51621">
    <property type="entry name" value="Phosphoenolpyruvate/pyruvate domain"/>
    <property type="match status" value="1"/>
</dbReference>
<dbReference type="Proteomes" id="UP001058461">
    <property type="component" value="Chromosome"/>
</dbReference>
<proteinExistence type="inferred from homology"/>
<organism evidence="5 6">
    <name type="scientific">Marinobacterium rhizophilum</name>
    <dbReference type="NCBI Taxonomy" id="420402"/>
    <lineage>
        <taxon>Bacteria</taxon>
        <taxon>Pseudomonadati</taxon>
        <taxon>Pseudomonadota</taxon>
        <taxon>Gammaproteobacteria</taxon>
        <taxon>Oceanospirillales</taxon>
        <taxon>Oceanospirillaceae</taxon>
        <taxon>Marinobacterium</taxon>
    </lineage>
</organism>
<dbReference type="InterPro" id="IPR015813">
    <property type="entry name" value="Pyrv/PenolPyrv_kinase-like_dom"/>
</dbReference>
<dbReference type="EMBL" id="CP073347">
    <property type="protein sequence ID" value="UTW11991.1"/>
    <property type="molecule type" value="Genomic_DNA"/>
</dbReference>
<dbReference type="InterPro" id="IPR005000">
    <property type="entry name" value="Aldolase/citrate-lyase_domain"/>
</dbReference>